<dbReference type="AlphaFoldDB" id="A0A5J9SLU8"/>
<dbReference type="Gramene" id="TVT99922">
    <property type="protein sequence ID" value="TVT99922"/>
    <property type="gene ID" value="EJB05_54684"/>
</dbReference>
<sequence>MALQRRSPLVATSLSCSFLFLLLFSVVGPATAGKTGQPTVFWGRNRETCDTGLYTTVIISFLSVFGHGKYILDISGHDASAVGADVKHCRSMHILPHAGHHINADSLLRWLGLGLRASLESGYCDGDLHETCGAEEGSQGGEQKRG</sequence>
<dbReference type="EMBL" id="RWGY01000657">
    <property type="protein sequence ID" value="TVT99922.1"/>
    <property type="molecule type" value="Genomic_DNA"/>
</dbReference>
<protein>
    <submittedName>
        <fullName evidence="2">Uncharacterized protein</fullName>
    </submittedName>
</protein>
<feature type="non-terminal residue" evidence="2">
    <location>
        <position position="1"/>
    </location>
</feature>
<proteinExistence type="predicted"/>
<evidence type="ECO:0000313" key="3">
    <source>
        <dbReference type="Proteomes" id="UP000324897"/>
    </source>
</evidence>
<feature type="chain" id="PRO_5023826641" evidence="1">
    <location>
        <begin position="33"/>
        <end position="146"/>
    </location>
</feature>
<dbReference type="InterPro" id="IPR017853">
    <property type="entry name" value="GH"/>
</dbReference>
<dbReference type="Gene3D" id="3.20.20.80">
    <property type="entry name" value="Glycosidases"/>
    <property type="match status" value="1"/>
</dbReference>
<accession>A0A5J9SLU8</accession>
<evidence type="ECO:0000256" key="1">
    <source>
        <dbReference type="SAM" id="SignalP"/>
    </source>
</evidence>
<dbReference type="Proteomes" id="UP000324897">
    <property type="component" value="Unassembled WGS sequence"/>
</dbReference>
<organism evidence="2 3">
    <name type="scientific">Eragrostis curvula</name>
    <name type="common">weeping love grass</name>
    <dbReference type="NCBI Taxonomy" id="38414"/>
    <lineage>
        <taxon>Eukaryota</taxon>
        <taxon>Viridiplantae</taxon>
        <taxon>Streptophyta</taxon>
        <taxon>Embryophyta</taxon>
        <taxon>Tracheophyta</taxon>
        <taxon>Spermatophyta</taxon>
        <taxon>Magnoliopsida</taxon>
        <taxon>Liliopsida</taxon>
        <taxon>Poales</taxon>
        <taxon>Poaceae</taxon>
        <taxon>PACMAD clade</taxon>
        <taxon>Chloridoideae</taxon>
        <taxon>Eragrostideae</taxon>
        <taxon>Eragrostidinae</taxon>
        <taxon>Eragrostis</taxon>
    </lineage>
</organism>
<gene>
    <name evidence="2" type="ORF">EJB05_54684</name>
</gene>
<feature type="signal peptide" evidence="1">
    <location>
        <begin position="1"/>
        <end position="32"/>
    </location>
</feature>
<dbReference type="SUPFAM" id="SSF51445">
    <property type="entry name" value="(Trans)glycosidases"/>
    <property type="match status" value="1"/>
</dbReference>
<keyword evidence="1" id="KW-0732">Signal</keyword>
<name>A0A5J9SLU8_9POAL</name>
<evidence type="ECO:0000313" key="2">
    <source>
        <dbReference type="EMBL" id="TVT99922.1"/>
    </source>
</evidence>
<keyword evidence="3" id="KW-1185">Reference proteome</keyword>
<comment type="caution">
    <text evidence="2">The sequence shown here is derived from an EMBL/GenBank/DDBJ whole genome shotgun (WGS) entry which is preliminary data.</text>
</comment>
<reference evidence="2 3" key="1">
    <citation type="journal article" date="2019" name="Sci. Rep.">
        <title>A high-quality genome of Eragrostis curvula grass provides insights into Poaceae evolution and supports new strategies to enhance forage quality.</title>
        <authorList>
            <person name="Carballo J."/>
            <person name="Santos B.A.C.M."/>
            <person name="Zappacosta D."/>
            <person name="Garbus I."/>
            <person name="Selva J.P."/>
            <person name="Gallo C.A."/>
            <person name="Diaz A."/>
            <person name="Albertini E."/>
            <person name="Caccamo M."/>
            <person name="Echenique V."/>
        </authorList>
    </citation>
    <scope>NUCLEOTIDE SEQUENCE [LARGE SCALE GENOMIC DNA]</scope>
    <source>
        <strain evidence="3">cv. Victoria</strain>
        <tissue evidence="2">Leaf</tissue>
    </source>
</reference>